<dbReference type="PANTHER" id="PTHR46133">
    <property type="entry name" value="BHLH TRANSCRIPTION FACTOR"/>
    <property type="match status" value="1"/>
</dbReference>
<accession>A0A9E7F2E4</accession>
<protein>
    <recommendedName>
        <fullName evidence="3">BHLH domain-containing protein</fullName>
    </recommendedName>
</protein>
<dbReference type="GO" id="GO:0003700">
    <property type="term" value="F:DNA-binding transcription factor activity"/>
    <property type="evidence" value="ECO:0007669"/>
    <property type="project" value="InterPro"/>
</dbReference>
<dbReference type="GO" id="GO:0046983">
    <property type="term" value="F:protein dimerization activity"/>
    <property type="evidence" value="ECO:0007669"/>
    <property type="project" value="InterPro"/>
</dbReference>
<organism evidence="1 2">
    <name type="scientific">Musa troglodytarum</name>
    <name type="common">fe'i banana</name>
    <dbReference type="NCBI Taxonomy" id="320322"/>
    <lineage>
        <taxon>Eukaryota</taxon>
        <taxon>Viridiplantae</taxon>
        <taxon>Streptophyta</taxon>
        <taxon>Embryophyta</taxon>
        <taxon>Tracheophyta</taxon>
        <taxon>Spermatophyta</taxon>
        <taxon>Magnoliopsida</taxon>
        <taxon>Liliopsida</taxon>
        <taxon>Zingiberales</taxon>
        <taxon>Musaceae</taxon>
        <taxon>Musa</taxon>
    </lineage>
</organism>
<dbReference type="EMBL" id="CP097504">
    <property type="protein sequence ID" value="URD87788.1"/>
    <property type="molecule type" value="Genomic_DNA"/>
</dbReference>
<proteinExistence type="predicted"/>
<sequence>MGSSENPSCFLDCSLIDEIPNDGGDFAANDGGGFCLSPQGFNPSSTVRVDIDSSFVNSESLKQLGSAKRVRSESCSRPASKACREKMRRAKLNDRLRRMCFAMRSRS</sequence>
<keyword evidence="2" id="KW-1185">Reference proteome</keyword>
<dbReference type="OrthoDB" id="515493at2759"/>
<evidence type="ECO:0000313" key="2">
    <source>
        <dbReference type="Proteomes" id="UP001055439"/>
    </source>
</evidence>
<dbReference type="AlphaFoldDB" id="A0A9E7F2E4"/>
<reference evidence="1" key="1">
    <citation type="submission" date="2022-05" db="EMBL/GenBank/DDBJ databases">
        <title>The Musa troglodytarum L. genome provides insights into the mechanism of non-climacteric behaviour and enrichment of carotenoids.</title>
        <authorList>
            <person name="Wang J."/>
        </authorList>
    </citation>
    <scope>NUCLEOTIDE SEQUENCE</scope>
    <source>
        <tissue evidence="1">Leaf</tissue>
    </source>
</reference>
<dbReference type="PANTHER" id="PTHR46133:SF28">
    <property type="entry name" value="BHLH TRANSCRIPTION FACTOR"/>
    <property type="match status" value="1"/>
</dbReference>
<evidence type="ECO:0008006" key="3">
    <source>
        <dbReference type="Google" id="ProtNLM"/>
    </source>
</evidence>
<evidence type="ECO:0000313" key="1">
    <source>
        <dbReference type="EMBL" id="URD87788.1"/>
    </source>
</evidence>
<dbReference type="InterPro" id="IPR044818">
    <property type="entry name" value="ILR3-like"/>
</dbReference>
<gene>
    <name evidence="1" type="ORF">MUK42_26733</name>
</gene>
<name>A0A9E7F2E4_9LILI</name>
<dbReference type="GO" id="GO:0006879">
    <property type="term" value="P:intracellular iron ion homeostasis"/>
    <property type="evidence" value="ECO:0007669"/>
    <property type="project" value="InterPro"/>
</dbReference>
<dbReference type="Proteomes" id="UP001055439">
    <property type="component" value="Chromosome 2"/>
</dbReference>